<feature type="transmembrane region" description="Helical" evidence="1">
    <location>
        <begin position="31"/>
        <end position="53"/>
    </location>
</feature>
<evidence type="ECO:0000313" key="2">
    <source>
        <dbReference type="EMBL" id="NKZ18645.1"/>
    </source>
</evidence>
<evidence type="ECO:0000313" key="3">
    <source>
        <dbReference type="Proteomes" id="UP000590460"/>
    </source>
</evidence>
<comment type="caution">
    <text evidence="2">The sequence shown here is derived from an EMBL/GenBank/DDBJ whole genome shotgun (WGS) entry which is preliminary data.</text>
</comment>
<gene>
    <name evidence="2" type="ORF">HF966_05590</name>
</gene>
<accession>A0A846ZH34</accession>
<reference evidence="2 3" key="1">
    <citation type="submission" date="2020-04" db="EMBL/GenBank/DDBJ databases">
        <title>MicrobeNet Type strains.</title>
        <authorList>
            <person name="Nicholson A.C."/>
        </authorList>
    </citation>
    <scope>NUCLEOTIDE SEQUENCE [LARGE SCALE GENOMIC DNA]</scope>
    <source>
        <strain evidence="2 3">CCUG 54536</strain>
    </source>
</reference>
<dbReference type="EMBL" id="JAAXPO010000005">
    <property type="protein sequence ID" value="NKZ18645.1"/>
    <property type="molecule type" value="Genomic_DNA"/>
</dbReference>
<protein>
    <submittedName>
        <fullName evidence="2">GTP-binding protein</fullName>
    </submittedName>
</protein>
<evidence type="ECO:0000256" key="1">
    <source>
        <dbReference type="SAM" id="Phobius"/>
    </source>
</evidence>
<proteinExistence type="predicted"/>
<keyword evidence="1" id="KW-1133">Transmembrane helix</keyword>
<keyword evidence="1" id="KW-0472">Membrane</keyword>
<organism evidence="2 3">
    <name type="scientific">Leuconostoc holzapfelii</name>
    <dbReference type="NCBI Taxonomy" id="434464"/>
    <lineage>
        <taxon>Bacteria</taxon>
        <taxon>Bacillati</taxon>
        <taxon>Bacillota</taxon>
        <taxon>Bacilli</taxon>
        <taxon>Lactobacillales</taxon>
        <taxon>Lactobacillaceae</taxon>
        <taxon>Leuconostoc</taxon>
    </lineage>
</organism>
<dbReference type="AlphaFoldDB" id="A0A846ZH34"/>
<dbReference type="Proteomes" id="UP000590460">
    <property type="component" value="Unassembled WGS sequence"/>
</dbReference>
<name>A0A846ZH34_9LACO</name>
<sequence>MPEETKEKTKSRVAKYWGGAQQTFAQRYRGIIVTIAVVMMVAVVGFAVARIGFNYDGVSQASRQKLAKKDANIALQFGLTGQTSAPEVNQVVTLSQAAWQKEITNSVQQALNHGDEVADQVTFDGKNYQKAQVMTALSQHYMATLQQNRHYQIDEIMYDRYHNATVTYTVVPINLPEAQKKIQDFVTGELNKKADDVQKLSAPQLRLVSYAMVSDNWDNILNNQLPTAKPVQAKMKLLYASRWQSAQYQVAKDTLNHILNTGLAE</sequence>
<keyword evidence="1" id="KW-0812">Transmembrane</keyword>
<dbReference type="RefSeq" id="WP_168676975.1">
    <property type="nucleotide sequence ID" value="NZ_BPKV01000007.1"/>
</dbReference>